<dbReference type="InterPro" id="IPR027417">
    <property type="entry name" value="P-loop_NTPase"/>
</dbReference>
<name>A0A931IFW4_9NOCA</name>
<dbReference type="InterPro" id="IPR045528">
    <property type="entry name" value="DO-GTPase2"/>
</dbReference>
<dbReference type="AlphaFoldDB" id="A0A931IFW4"/>
<dbReference type="EMBL" id="JADMLG010000011">
    <property type="protein sequence ID" value="MBH0779610.1"/>
    <property type="molecule type" value="Genomic_DNA"/>
</dbReference>
<feature type="domain" description="Double-GTPase 2" evidence="1">
    <location>
        <begin position="93"/>
        <end position="291"/>
    </location>
</feature>
<dbReference type="SUPFAM" id="SSF52540">
    <property type="entry name" value="P-loop containing nucleoside triphosphate hydrolases"/>
    <property type="match status" value="1"/>
</dbReference>
<sequence length="386" mass="42259">MTKCPLCFHTLTPDRISWMSTSGEATADRIATRYAGFPVSSRTIVEAHSKKRGAPVPSRDAAMTMVGSEVQEVCPDCHHPLPERWRDHDTVCIAMAGARATGKTIYIAVLVRALQMAGERLGRVVEPHDQRTAESYEQFYETILYKERRMLSGTISLAGRTAADTDHGTLVLRLGHSGGRQQLLVIRDVAGEDLQNRANASEQWTRFFGHADGVVFMFDPLKVPSVENQLRGLIPQAAPDTSPPLTVLQTVLSMIGSNNPRLAVVLSKFDALHELRNVRGSEWSTVMSNPGAGFSRDPSANRTGYDENDGELVDAEVRSLLTMLRAKPIIDAVDSPHTGARLNSRFFAVSALGALPAGQRVYEGGISPFRCLDPVRWILDGAGVWN</sequence>
<dbReference type="Pfam" id="PF19993">
    <property type="entry name" value="DO-GTPase2"/>
    <property type="match status" value="1"/>
</dbReference>
<proteinExistence type="predicted"/>
<evidence type="ECO:0000313" key="2">
    <source>
        <dbReference type="EMBL" id="MBH0779610.1"/>
    </source>
</evidence>
<comment type="caution">
    <text evidence="2">The sequence shown here is derived from an EMBL/GenBank/DDBJ whole genome shotgun (WGS) entry which is preliminary data.</text>
</comment>
<dbReference type="Proteomes" id="UP000655751">
    <property type="component" value="Unassembled WGS sequence"/>
</dbReference>
<accession>A0A931IFW4</accession>
<organism evidence="2 3">
    <name type="scientific">Nocardia bovistercoris</name>
    <dbReference type="NCBI Taxonomy" id="2785916"/>
    <lineage>
        <taxon>Bacteria</taxon>
        <taxon>Bacillati</taxon>
        <taxon>Actinomycetota</taxon>
        <taxon>Actinomycetes</taxon>
        <taxon>Mycobacteriales</taxon>
        <taxon>Nocardiaceae</taxon>
        <taxon>Nocardia</taxon>
    </lineage>
</organism>
<dbReference type="RefSeq" id="WP_196151911.1">
    <property type="nucleotide sequence ID" value="NZ_JADMLG010000011.1"/>
</dbReference>
<gene>
    <name evidence="2" type="ORF">IT779_25395</name>
</gene>
<protein>
    <recommendedName>
        <fullName evidence="1">Double-GTPase 2 domain-containing protein</fullName>
    </recommendedName>
</protein>
<evidence type="ECO:0000313" key="3">
    <source>
        <dbReference type="Proteomes" id="UP000655751"/>
    </source>
</evidence>
<reference evidence="2" key="1">
    <citation type="submission" date="2020-11" db="EMBL/GenBank/DDBJ databases">
        <title>Nocardia NEAU-351.nov., a novel actinomycete isolated from the cow dung.</title>
        <authorList>
            <person name="Zhang X."/>
        </authorList>
    </citation>
    <scope>NUCLEOTIDE SEQUENCE</scope>
    <source>
        <strain evidence="2">NEAU-351</strain>
    </source>
</reference>
<keyword evidence="3" id="KW-1185">Reference proteome</keyword>
<evidence type="ECO:0000259" key="1">
    <source>
        <dbReference type="Pfam" id="PF19993"/>
    </source>
</evidence>